<gene>
    <name evidence="2" type="ORF">DKW60_23165</name>
</gene>
<name>A0A317C103_9GAMM</name>
<dbReference type="OrthoDB" id="572893at2"/>
<keyword evidence="3" id="KW-1185">Reference proteome</keyword>
<dbReference type="InterPro" id="IPR054209">
    <property type="entry name" value="DUF6916"/>
</dbReference>
<accession>A0A317C103</accession>
<feature type="domain" description="DUF6916" evidence="1">
    <location>
        <begin position="14"/>
        <end position="115"/>
    </location>
</feature>
<dbReference type="RefSeq" id="WP_109840015.1">
    <property type="nucleotide sequence ID" value="NZ_QGKM01000129.1"/>
</dbReference>
<protein>
    <recommendedName>
        <fullName evidence="1">DUF6916 domain-containing protein</fullName>
    </recommendedName>
</protein>
<proteinExistence type="predicted"/>
<dbReference type="Pfam" id="PF21880">
    <property type="entry name" value="DUF6916"/>
    <property type="match status" value="1"/>
</dbReference>
<comment type="caution">
    <text evidence="2">The sequence shown here is derived from an EMBL/GenBank/DDBJ whole genome shotgun (WGS) entry which is preliminary data.</text>
</comment>
<sequence>MTTNSQSNVTLAQMTFERMQVLSNDTFYLLDGRELVLVEVAKVERKQALHSWQQPKTDTEEGKRVPFTLVFRFPVGSEDIQGGYDFTHPVEGAFEGVFLTPITSDENGLYLEAIFN</sequence>
<dbReference type="Proteomes" id="UP000245539">
    <property type="component" value="Unassembled WGS sequence"/>
</dbReference>
<organism evidence="2 3">
    <name type="scientific">Leucothrix pacifica</name>
    <dbReference type="NCBI Taxonomy" id="1247513"/>
    <lineage>
        <taxon>Bacteria</taxon>
        <taxon>Pseudomonadati</taxon>
        <taxon>Pseudomonadota</taxon>
        <taxon>Gammaproteobacteria</taxon>
        <taxon>Thiotrichales</taxon>
        <taxon>Thiotrichaceae</taxon>
        <taxon>Leucothrix</taxon>
    </lineage>
</organism>
<evidence type="ECO:0000313" key="3">
    <source>
        <dbReference type="Proteomes" id="UP000245539"/>
    </source>
</evidence>
<reference evidence="2 3" key="1">
    <citation type="submission" date="2018-05" db="EMBL/GenBank/DDBJ databases">
        <title>Leucothrix arctica sp. nov., isolated from Arctic seawater.</title>
        <authorList>
            <person name="Choi A."/>
            <person name="Baek K."/>
        </authorList>
    </citation>
    <scope>NUCLEOTIDE SEQUENCE [LARGE SCALE GENOMIC DNA]</scope>
    <source>
        <strain evidence="2 3">JCM 18388</strain>
    </source>
</reference>
<evidence type="ECO:0000259" key="1">
    <source>
        <dbReference type="Pfam" id="PF21880"/>
    </source>
</evidence>
<evidence type="ECO:0000313" key="2">
    <source>
        <dbReference type="EMBL" id="PWQ92049.1"/>
    </source>
</evidence>
<dbReference type="EMBL" id="QGKM01000129">
    <property type="protein sequence ID" value="PWQ92049.1"/>
    <property type="molecule type" value="Genomic_DNA"/>
</dbReference>
<dbReference type="AlphaFoldDB" id="A0A317C103"/>